<dbReference type="AlphaFoldDB" id="A0AAV6YGJ5"/>
<protein>
    <submittedName>
        <fullName evidence="1">Uncharacterized protein</fullName>
    </submittedName>
</protein>
<accession>A0AAV6YGJ5</accession>
<gene>
    <name evidence="1" type="ORF">GDO81_026658</name>
</gene>
<sequence length="91" mass="10393">MESFPIKATFKACGDLKPLGNSGKYAYTFSKVLNGKQCLLYLTPLLLILDQLHKQRRNYSFRPHAHNLCPICGMFLPGGDGRSERQQYEQE</sequence>
<comment type="caution">
    <text evidence="1">The sequence shown here is derived from an EMBL/GenBank/DDBJ whole genome shotgun (WGS) entry which is preliminary data.</text>
</comment>
<evidence type="ECO:0000313" key="2">
    <source>
        <dbReference type="Proteomes" id="UP000824782"/>
    </source>
</evidence>
<organism evidence="1 2">
    <name type="scientific">Engystomops pustulosus</name>
    <name type="common">Tungara frog</name>
    <name type="synonym">Physalaemus pustulosus</name>
    <dbReference type="NCBI Taxonomy" id="76066"/>
    <lineage>
        <taxon>Eukaryota</taxon>
        <taxon>Metazoa</taxon>
        <taxon>Chordata</taxon>
        <taxon>Craniata</taxon>
        <taxon>Vertebrata</taxon>
        <taxon>Euteleostomi</taxon>
        <taxon>Amphibia</taxon>
        <taxon>Batrachia</taxon>
        <taxon>Anura</taxon>
        <taxon>Neobatrachia</taxon>
        <taxon>Hyloidea</taxon>
        <taxon>Leptodactylidae</taxon>
        <taxon>Leiuperinae</taxon>
        <taxon>Engystomops</taxon>
    </lineage>
</organism>
<dbReference type="Proteomes" id="UP000824782">
    <property type="component" value="Unassembled WGS sequence"/>
</dbReference>
<proteinExistence type="predicted"/>
<name>A0AAV6YGJ5_ENGPU</name>
<keyword evidence="2" id="KW-1185">Reference proteome</keyword>
<dbReference type="EMBL" id="WNYA01046117">
    <property type="protein sequence ID" value="KAG8536307.1"/>
    <property type="molecule type" value="Genomic_DNA"/>
</dbReference>
<evidence type="ECO:0000313" key="1">
    <source>
        <dbReference type="EMBL" id="KAG8536307.1"/>
    </source>
</evidence>
<reference evidence="1" key="1">
    <citation type="thesis" date="2020" institute="ProQuest LLC" country="789 East Eisenhower Parkway, Ann Arbor, MI, USA">
        <title>Comparative Genomics and Chromosome Evolution.</title>
        <authorList>
            <person name="Mudd A.B."/>
        </authorList>
    </citation>
    <scope>NUCLEOTIDE SEQUENCE</scope>
    <source>
        <strain evidence="1">237g6f4</strain>
        <tissue evidence="1">Blood</tissue>
    </source>
</reference>